<protein>
    <submittedName>
        <fullName evidence="2">Uncharacterized protein</fullName>
    </submittedName>
</protein>
<accession>A0A401FN20</accession>
<name>A0A401FN20_9LACO</name>
<keyword evidence="1" id="KW-0175">Coiled coil</keyword>
<evidence type="ECO:0000313" key="3">
    <source>
        <dbReference type="Proteomes" id="UP000286974"/>
    </source>
</evidence>
<sequence length="46" mass="5415">MAKESNFIKTRNDWKNANTLIDQANEEIKDIQAELAQLHDLNKQHH</sequence>
<proteinExistence type="predicted"/>
<dbReference type="EMBL" id="BEXA01000004">
    <property type="protein sequence ID" value="GAY73782.1"/>
    <property type="molecule type" value="Genomic_DNA"/>
</dbReference>
<feature type="coiled-coil region" evidence="1">
    <location>
        <begin position="14"/>
        <end position="44"/>
    </location>
</feature>
<evidence type="ECO:0000313" key="2">
    <source>
        <dbReference type="EMBL" id="GAY73782.1"/>
    </source>
</evidence>
<evidence type="ECO:0000256" key="1">
    <source>
        <dbReference type="SAM" id="Coils"/>
    </source>
</evidence>
<reference evidence="2 3" key="1">
    <citation type="submission" date="2017-11" db="EMBL/GenBank/DDBJ databases">
        <title>Draft Genome Sequence of Lactobacillus curieae NBRC 111893 isolated from Koso, a Japanese sugar-Vegetable Fermented Beverage.</title>
        <authorList>
            <person name="Chiou T.Y."/>
            <person name="Oshima K."/>
            <person name="Suda W."/>
            <person name="Hattori M."/>
            <person name="Takahashi T."/>
        </authorList>
    </citation>
    <scope>NUCLEOTIDE SEQUENCE [LARGE SCALE GENOMIC DNA]</scope>
    <source>
        <strain evidence="2 3">NBRC111893</strain>
    </source>
</reference>
<dbReference type="Proteomes" id="UP000286974">
    <property type="component" value="Unassembled WGS sequence"/>
</dbReference>
<organism evidence="2 3">
    <name type="scientific">Lentilactobacillus kosonis</name>
    <dbReference type="NCBI Taxonomy" id="2810561"/>
    <lineage>
        <taxon>Bacteria</taxon>
        <taxon>Bacillati</taxon>
        <taxon>Bacillota</taxon>
        <taxon>Bacilli</taxon>
        <taxon>Lactobacillales</taxon>
        <taxon>Lactobacillaceae</taxon>
        <taxon>Lentilactobacillus</taxon>
    </lineage>
</organism>
<keyword evidence="3" id="KW-1185">Reference proteome</keyword>
<dbReference type="AlphaFoldDB" id="A0A401FN20"/>
<comment type="caution">
    <text evidence="2">The sequence shown here is derived from an EMBL/GenBank/DDBJ whole genome shotgun (WGS) entry which is preliminary data.</text>
</comment>
<gene>
    <name evidence="2" type="ORF">NBRC111893_1928</name>
</gene>